<evidence type="ECO:0000313" key="3">
    <source>
        <dbReference type="EMBL" id="MBN0047619.1"/>
    </source>
</evidence>
<protein>
    <submittedName>
        <fullName evidence="3">SDR family NAD(P)-dependent oxidoreductase</fullName>
    </submittedName>
</protein>
<dbReference type="RefSeq" id="WP_205385749.1">
    <property type="nucleotide sequence ID" value="NZ_JAFFZS010000027.1"/>
</dbReference>
<evidence type="ECO:0000256" key="1">
    <source>
        <dbReference type="ARBA" id="ARBA00006484"/>
    </source>
</evidence>
<reference evidence="3 4" key="1">
    <citation type="submission" date="2021-02" db="EMBL/GenBank/DDBJ databases">
        <title>Whole genome sequencing of Streptomyces actuosus VRA1.</title>
        <authorList>
            <person name="Sen G."/>
            <person name="Sen A."/>
        </authorList>
    </citation>
    <scope>NUCLEOTIDE SEQUENCE [LARGE SCALE GENOMIC DNA]</scope>
    <source>
        <strain evidence="3 4">VRA1</strain>
    </source>
</reference>
<dbReference type="PANTHER" id="PTHR44196">
    <property type="entry name" value="DEHYDROGENASE/REDUCTASE SDR FAMILY MEMBER 7B"/>
    <property type="match status" value="1"/>
</dbReference>
<dbReference type="PRINTS" id="PR00081">
    <property type="entry name" value="GDHRDH"/>
</dbReference>
<dbReference type="SUPFAM" id="SSF51735">
    <property type="entry name" value="NAD(P)-binding Rossmann-fold domains"/>
    <property type="match status" value="1"/>
</dbReference>
<dbReference type="InterPro" id="IPR002347">
    <property type="entry name" value="SDR_fam"/>
</dbReference>
<dbReference type="InterPro" id="IPR036291">
    <property type="entry name" value="NAD(P)-bd_dom_sf"/>
</dbReference>
<organism evidence="3 4">
    <name type="scientific">Streptomyces actuosus</name>
    <dbReference type="NCBI Taxonomy" id="1885"/>
    <lineage>
        <taxon>Bacteria</taxon>
        <taxon>Bacillati</taxon>
        <taxon>Actinomycetota</taxon>
        <taxon>Actinomycetes</taxon>
        <taxon>Kitasatosporales</taxon>
        <taxon>Streptomycetaceae</taxon>
        <taxon>Streptomyces</taxon>
    </lineage>
</organism>
<dbReference type="PIRSF" id="PIRSF000126">
    <property type="entry name" value="11-beta-HSD1"/>
    <property type="match status" value="1"/>
</dbReference>
<comment type="similarity">
    <text evidence="1">Belongs to the short-chain dehydrogenases/reductases (SDR) family.</text>
</comment>
<keyword evidence="4" id="KW-1185">Reference proteome</keyword>
<name>A0ABS2VWT5_STRAS</name>
<evidence type="ECO:0000256" key="2">
    <source>
        <dbReference type="ARBA" id="ARBA00023002"/>
    </source>
</evidence>
<keyword evidence="2" id="KW-0560">Oxidoreductase</keyword>
<sequence length="278" mass="29661">MSTVSDYGPWAVVTGASSGIGRAVAEHLAAEGVHLVLAARSTGRLEDLGRRLTEQHGVRHRVVTVDLSRTDGAATLLHAVGDLDVGLLVSNAGAGRPGLFLDQDLDDLRTRLTLNTTTHLELAHAFGRRFTARGGGAMLLVSALGALHGLPHMAHESASKAYVLHLGEALHHELGPAGVAVTVMLPGNVDTPIIDSLGLDRGRLPLRPLPVETAVRQAFDALRRRRATVIPDRRLRTATRLTPRGLSIRMNGRMLEQAARNLDTRRPVATEAHTGDGV</sequence>
<comment type="caution">
    <text evidence="3">The sequence shown here is derived from an EMBL/GenBank/DDBJ whole genome shotgun (WGS) entry which is preliminary data.</text>
</comment>
<dbReference type="PANTHER" id="PTHR44196:SF2">
    <property type="entry name" value="SHORT-CHAIN DEHYDROGENASE-RELATED"/>
    <property type="match status" value="1"/>
</dbReference>
<evidence type="ECO:0000313" key="4">
    <source>
        <dbReference type="Proteomes" id="UP000788262"/>
    </source>
</evidence>
<dbReference type="Gene3D" id="3.40.50.720">
    <property type="entry name" value="NAD(P)-binding Rossmann-like Domain"/>
    <property type="match status" value="1"/>
</dbReference>
<proteinExistence type="inferred from homology"/>
<dbReference type="EMBL" id="JAFFZS010000027">
    <property type="protein sequence ID" value="MBN0047619.1"/>
    <property type="molecule type" value="Genomic_DNA"/>
</dbReference>
<dbReference type="Pfam" id="PF00106">
    <property type="entry name" value="adh_short"/>
    <property type="match status" value="1"/>
</dbReference>
<accession>A0ABS2VWT5</accession>
<gene>
    <name evidence="3" type="ORF">JS756_26630</name>
</gene>
<dbReference type="CDD" id="cd05233">
    <property type="entry name" value="SDR_c"/>
    <property type="match status" value="1"/>
</dbReference>
<dbReference type="Proteomes" id="UP000788262">
    <property type="component" value="Unassembled WGS sequence"/>
</dbReference>